<dbReference type="Pfam" id="PF03732">
    <property type="entry name" value="Retrotrans_gag"/>
    <property type="match status" value="1"/>
</dbReference>
<proteinExistence type="predicted"/>
<dbReference type="Proteomes" id="UP000054558">
    <property type="component" value="Unassembled WGS sequence"/>
</dbReference>
<protein>
    <submittedName>
        <fullName evidence="3">Putative retrotransposon protein</fullName>
    </submittedName>
</protein>
<dbReference type="PANTHER" id="PTHR15503">
    <property type="entry name" value="LDOC1 RELATED"/>
    <property type="match status" value="1"/>
</dbReference>
<dbReference type="OMA" id="IQHEMAT"/>
<dbReference type="PANTHER" id="PTHR15503:SF22">
    <property type="entry name" value="TRANSPOSON TY3-I GAG POLYPROTEIN"/>
    <property type="match status" value="1"/>
</dbReference>
<dbReference type="AlphaFoldDB" id="A0A1Y1I3L6"/>
<evidence type="ECO:0000259" key="2">
    <source>
        <dbReference type="Pfam" id="PF03732"/>
    </source>
</evidence>
<dbReference type="OrthoDB" id="515270at2759"/>
<keyword evidence="4" id="KW-1185">Reference proteome</keyword>
<gene>
    <name evidence="3" type="ORF">KFL_001930200</name>
</gene>
<accession>A0A1Y1I3L6</accession>
<evidence type="ECO:0000313" key="4">
    <source>
        <dbReference type="Proteomes" id="UP000054558"/>
    </source>
</evidence>
<evidence type="ECO:0000256" key="1">
    <source>
        <dbReference type="SAM" id="MobiDB-lite"/>
    </source>
</evidence>
<reference evidence="3 4" key="1">
    <citation type="journal article" date="2014" name="Nat. Commun.">
        <title>Klebsormidium flaccidum genome reveals primary factors for plant terrestrial adaptation.</title>
        <authorList>
            <person name="Hori K."/>
            <person name="Maruyama F."/>
            <person name="Fujisawa T."/>
            <person name="Togashi T."/>
            <person name="Yamamoto N."/>
            <person name="Seo M."/>
            <person name="Sato S."/>
            <person name="Yamada T."/>
            <person name="Mori H."/>
            <person name="Tajima N."/>
            <person name="Moriyama T."/>
            <person name="Ikeuchi M."/>
            <person name="Watanabe M."/>
            <person name="Wada H."/>
            <person name="Kobayashi K."/>
            <person name="Saito M."/>
            <person name="Masuda T."/>
            <person name="Sasaki-Sekimoto Y."/>
            <person name="Mashiguchi K."/>
            <person name="Awai K."/>
            <person name="Shimojima M."/>
            <person name="Masuda S."/>
            <person name="Iwai M."/>
            <person name="Nobusawa T."/>
            <person name="Narise T."/>
            <person name="Kondo S."/>
            <person name="Saito H."/>
            <person name="Sato R."/>
            <person name="Murakawa M."/>
            <person name="Ihara Y."/>
            <person name="Oshima-Yamada Y."/>
            <person name="Ohtaka K."/>
            <person name="Satoh M."/>
            <person name="Sonobe K."/>
            <person name="Ishii M."/>
            <person name="Ohtani R."/>
            <person name="Kanamori-Sato M."/>
            <person name="Honoki R."/>
            <person name="Miyazaki D."/>
            <person name="Mochizuki H."/>
            <person name="Umetsu J."/>
            <person name="Higashi K."/>
            <person name="Shibata D."/>
            <person name="Kamiya Y."/>
            <person name="Sato N."/>
            <person name="Nakamura Y."/>
            <person name="Tabata S."/>
            <person name="Ida S."/>
            <person name="Kurokawa K."/>
            <person name="Ohta H."/>
        </authorList>
    </citation>
    <scope>NUCLEOTIDE SEQUENCE [LARGE SCALE GENOMIC DNA]</scope>
    <source>
        <strain evidence="3 4">NIES-2285</strain>
    </source>
</reference>
<sequence>MVDVDPGAQGGAALQAAIGQLTEVVAEMAGQMQHMQAQLEEQRATAAAAGGAGVPPMEPAAEAQVPAAGVPGAGIPGGKNLRLRFSEVYDGSSTAGAVENFIFDYEMYFEGMDTPVDKQVYLAAGLLTGSAKSWWRYTGLAHGGNQTLYSWDAFSGELLSRFRAVNSTRHARDKLAGLRQDGSVRTYAQTMQESSLQVPGIQDEELLDRFIRGLKPRTRQEVIMREPETFEEAVKLADRYDSLWGSAGLQSGFARPTFAANGVRTSRVQTPLSFSNPAPTRQPGHLIAECPNKPPVQRTVAQGERPADPTEHPNLIDFGLEEPRCSENSLPQ</sequence>
<organism evidence="3 4">
    <name type="scientific">Klebsormidium nitens</name>
    <name type="common">Green alga</name>
    <name type="synonym">Ulothrix nitens</name>
    <dbReference type="NCBI Taxonomy" id="105231"/>
    <lineage>
        <taxon>Eukaryota</taxon>
        <taxon>Viridiplantae</taxon>
        <taxon>Streptophyta</taxon>
        <taxon>Klebsormidiophyceae</taxon>
        <taxon>Klebsormidiales</taxon>
        <taxon>Klebsormidiaceae</taxon>
        <taxon>Klebsormidium</taxon>
    </lineage>
</organism>
<dbReference type="InterPro" id="IPR032567">
    <property type="entry name" value="RTL1-rel"/>
</dbReference>
<feature type="domain" description="Retrotransposon gag" evidence="2">
    <location>
        <begin position="123"/>
        <end position="216"/>
    </location>
</feature>
<dbReference type="EMBL" id="DF237142">
    <property type="protein sequence ID" value="GAQ84542.1"/>
    <property type="molecule type" value="Genomic_DNA"/>
</dbReference>
<feature type="compositionally biased region" description="Polar residues" evidence="1">
    <location>
        <begin position="270"/>
        <end position="279"/>
    </location>
</feature>
<name>A0A1Y1I3L6_KLENI</name>
<dbReference type="InterPro" id="IPR005162">
    <property type="entry name" value="Retrotrans_gag_dom"/>
</dbReference>
<evidence type="ECO:0000313" key="3">
    <source>
        <dbReference type="EMBL" id="GAQ84542.1"/>
    </source>
</evidence>
<feature type="region of interest" description="Disordered" evidence="1">
    <location>
        <begin position="270"/>
        <end position="332"/>
    </location>
</feature>